<dbReference type="Proteomes" id="UP001595526">
    <property type="component" value="Unassembled WGS sequence"/>
</dbReference>
<evidence type="ECO:0000313" key="3">
    <source>
        <dbReference type="EMBL" id="MFC3199517.1"/>
    </source>
</evidence>
<feature type="coiled-coil region" evidence="1">
    <location>
        <begin position="185"/>
        <end position="233"/>
    </location>
</feature>
<organism evidence="3 4">
    <name type="scientific">Parapedobacter deserti</name>
    <dbReference type="NCBI Taxonomy" id="1912957"/>
    <lineage>
        <taxon>Bacteria</taxon>
        <taxon>Pseudomonadati</taxon>
        <taxon>Bacteroidota</taxon>
        <taxon>Sphingobacteriia</taxon>
        <taxon>Sphingobacteriales</taxon>
        <taxon>Sphingobacteriaceae</taxon>
        <taxon>Parapedobacter</taxon>
    </lineage>
</organism>
<reference evidence="4" key="1">
    <citation type="journal article" date="2019" name="Int. J. Syst. Evol. Microbiol.">
        <title>The Global Catalogue of Microorganisms (GCM) 10K type strain sequencing project: providing services to taxonomists for standard genome sequencing and annotation.</title>
        <authorList>
            <consortium name="The Broad Institute Genomics Platform"/>
            <consortium name="The Broad Institute Genome Sequencing Center for Infectious Disease"/>
            <person name="Wu L."/>
            <person name="Ma J."/>
        </authorList>
    </citation>
    <scope>NUCLEOTIDE SEQUENCE [LARGE SCALE GENOMIC DNA]</scope>
    <source>
        <strain evidence="4">KCTC 52416</strain>
    </source>
</reference>
<evidence type="ECO:0000256" key="2">
    <source>
        <dbReference type="SAM" id="SignalP"/>
    </source>
</evidence>
<evidence type="ECO:0008006" key="5">
    <source>
        <dbReference type="Google" id="ProtNLM"/>
    </source>
</evidence>
<feature type="chain" id="PRO_5046279875" description="BZIP transcription factor" evidence="2">
    <location>
        <begin position="20"/>
        <end position="233"/>
    </location>
</feature>
<gene>
    <name evidence="3" type="ORF">ACFOET_18010</name>
</gene>
<proteinExistence type="predicted"/>
<sequence>MKKITLLLFYVMLFVASKAQNTFPFPSTGNVGIGTVSPQTELDVRGIITTNSSVSVRNPGNNSAALTVGWLSNVPRLRIGGSGAGSNDGFDIQFISDRSVMRILANGNIGIGTTTPAERLSVNGNVRAKEVKVETANWPDYVFRGDYRLLPLADLEAYINENGHLPGMPTAKEVEADGLALAEMNRRLLEKVEELTLHSIQAQKERNSLEDQLKEISLKTALLEQEVNELKNK</sequence>
<feature type="signal peptide" evidence="2">
    <location>
        <begin position="1"/>
        <end position="19"/>
    </location>
</feature>
<evidence type="ECO:0000313" key="4">
    <source>
        <dbReference type="Proteomes" id="UP001595526"/>
    </source>
</evidence>
<comment type="caution">
    <text evidence="3">The sequence shown here is derived from an EMBL/GenBank/DDBJ whole genome shotgun (WGS) entry which is preliminary data.</text>
</comment>
<dbReference type="EMBL" id="JBHRTA010000055">
    <property type="protein sequence ID" value="MFC3199517.1"/>
    <property type="molecule type" value="Genomic_DNA"/>
</dbReference>
<dbReference type="RefSeq" id="WP_379025224.1">
    <property type="nucleotide sequence ID" value="NZ_JBHRTA010000055.1"/>
</dbReference>
<evidence type="ECO:0000256" key="1">
    <source>
        <dbReference type="SAM" id="Coils"/>
    </source>
</evidence>
<keyword evidence="1" id="KW-0175">Coiled coil</keyword>
<name>A0ABV7JQR1_9SPHI</name>
<accession>A0ABV7JQR1</accession>
<keyword evidence="2" id="KW-0732">Signal</keyword>
<keyword evidence="4" id="KW-1185">Reference proteome</keyword>
<protein>
    <recommendedName>
        <fullName evidence="5">BZIP transcription factor</fullName>
    </recommendedName>
</protein>